<keyword evidence="1" id="KW-0732">Signal</keyword>
<feature type="signal peptide" evidence="1">
    <location>
        <begin position="1"/>
        <end position="25"/>
    </location>
</feature>
<evidence type="ECO:0000256" key="1">
    <source>
        <dbReference type="SAM" id="SignalP"/>
    </source>
</evidence>
<dbReference type="Proteomes" id="UP000094784">
    <property type="component" value="Unassembled WGS sequence"/>
</dbReference>
<sequence length="226" mass="24832">MKKSKFFTYVGLSVGLLCLSNQALAAEKDFAEFDQSELEKFADNEMPQEVKDVLLNVPLQKDSPMQVQDIPEIIPYATHAIPGNTTQDSTFSKTFGEKGVNTIYTEVDSQGFWSSLAFNQFSGYGYTGYRGSETPAAGSITSSTSVKAYGIIPSISVGGSSWSLLATAKSLSDDENKKGNKYAKATYSNVKIQRVTGVNTIFYNKAHIKVPSGLNDTWEEDTYVWF</sequence>
<feature type="chain" id="PRO_5009162060" description="WxL domain-containing protein" evidence="1">
    <location>
        <begin position="26"/>
        <end position="226"/>
    </location>
</feature>
<dbReference type="AlphaFoldDB" id="A0A1E4R5H4"/>
<dbReference type="EMBL" id="MECQ01000001">
    <property type="protein sequence ID" value="ODV55704.1"/>
    <property type="molecule type" value="Genomic_DNA"/>
</dbReference>
<reference evidence="2 3" key="1">
    <citation type="submission" date="2016-09" db="EMBL/GenBank/DDBJ databases">
        <title>Draft genome sequence of the soil isolate, Lysinibacillus fusiformis M5, a potential hypoxanthine producer.</title>
        <authorList>
            <person name="Gallegos-Monterrosa R."/>
            <person name="Maroti G."/>
            <person name="Balint B."/>
            <person name="Kovacs A.T."/>
        </authorList>
    </citation>
    <scope>NUCLEOTIDE SEQUENCE [LARGE SCALE GENOMIC DNA]</scope>
    <source>
        <strain evidence="2 3">M5</strain>
    </source>
</reference>
<evidence type="ECO:0008006" key="4">
    <source>
        <dbReference type="Google" id="ProtNLM"/>
    </source>
</evidence>
<comment type="caution">
    <text evidence="2">The sequence shown here is derived from an EMBL/GenBank/DDBJ whole genome shotgun (WGS) entry which is preliminary data.</text>
</comment>
<gene>
    <name evidence="2" type="ORF">BG258_07205</name>
</gene>
<proteinExistence type="predicted"/>
<evidence type="ECO:0000313" key="3">
    <source>
        <dbReference type="Proteomes" id="UP000094784"/>
    </source>
</evidence>
<name>A0A1E4R5H4_9BACI</name>
<accession>A0A1E4R5H4</accession>
<organism evidence="2 3">
    <name type="scientific">Lysinibacillus fusiformis</name>
    <dbReference type="NCBI Taxonomy" id="28031"/>
    <lineage>
        <taxon>Bacteria</taxon>
        <taxon>Bacillati</taxon>
        <taxon>Bacillota</taxon>
        <taxon>Bacilli</taxon>
        <taxon>Bacillales</taxon>
        <taxon>Bacillaceae</taxon>
        <taxon>Lysinibacillus</taxon>
    </lineage>
</organism>
<protein>
    <recommendedName>
        <fullName evidence="4">WxL domain-containing protein</fullName>
    </recommendedName>
</protein>
<evidence type="ECO:0000313" key="2">
    <source>
        <dbReference type="EMBL" id="ODV55704.1"/>
    </source>
</evidence>
<dbReference type="RefSeq" id="WP_069480762.1">
    <property type="nucleotide sequence ID" value="NZ_KV766182.1"/>
</dbReference>